<evidence type="ECO:0000259" key="6">
    <source>
        <dbReference type="Pfam" id="PF00171"/>
    </source>
</evidence>
<dbReference type="InterPro" id="IPR016162">
    <property type="entry name" value="Ald_DH_N"/>
</dbReference>
<dbReference type="PANTHER" id="PTHR43570">
    <property type="entry name" value="ALDEHYDE DEHYDROGENASE"/>
    <property type="match status" value="1"/>
</dbReference>
<feature type="domain" description="Aldehyde dehydrogenase" evidence="6">
    <location>
        <begin position="17"/>
        <end position="451"/>
    </location>
</feature>
<proteinExistence type="inferred from homology"/>
<evidence type="ECO:0000256" key="1">
    <source>
        <dbReference type="ARBA" id="ARBA00009986"/>
    </source>
</evidence>
<feature type="active site" evidence="5">
    <location>
        <position position="265"/>
    </location>
</feature>
<organism evidence="7 8">
    <name type="scientific">Ophiocordyceps polyrhachis-furcata BCC 54312</name>
    <dbReference type="NCBI Taxonomy" id="1330021"/>
    <lineage>
        <taxon>Eukaryota</taxon>
        <taxon>Fungi</taxon>
        <taxon>Dikarya</taxon>
        <taxon>Ascomycota</taxon>
        <taxon>Pezizomycotina</taxon>
        <taxon>Sordariomycetes</taxon>
        <taxon>Hypocreomycetidae</taxon>
        <taxon>Hypocreales</taxon>
        <taxon>Ophiocordycipitaceae</taxon>
        <taxon>Ophiocordyceps</taxon>
    </lineage>
</organism>
<dbReference type="Proteomes" id="UP000253664">
    <property type="component" value="Unassembled WGS sequence"/>
</dbReference>
<dbReference type="InterPro" id="IPR016163">
    <property type="entry name" value="Ald_DH_C"/>
</dbReference>
<dbReference type="Gene3D" id="3.40.605.10">
    <property type="entry name" value="Aldehyde Dehydrogenase, Chain A, domain 1"/>
    <property type="match status" value="1"/>
</dbReference>
<evidence type="ECO:0000256" key="3">
    <source>
        <dbReference type="ARBA" id="ARBA00023002"/>
    </source>
</evidence>
<dbReference type="GO" id="GO:0005737">
    <property type="term" value="C:cytoplasm"/>
    <property type="evidence" value="ECO:0007669"/>
    <property type="project" value="TreeGrafter"/>
</dbReference>
<name>A0A367L2N0_9HYPO</name>
<protein>
    <recommendedName>
        <fullName evidence="4">Aldehyde dehydrogenase</fullName>
    </recommendedName>
</protein>
<gene>
    <name evidence="7" type="ORF">L249_8853</name>
</gene>
<dbReference type="PANTHER" id="PTHR43570:SF11">
    <property type="entry name" value="ALDEHYDE DEHYDROGENASE"/>
    <property type="match status" value="1"/>
</dbReference>
<accession>A0A367L2N0</accession>
<dbReference type="PIRSF" id="PIRSF036492">
    <property type="entry name" value="ALDH"/>
    <property type="match status" value="1"/>
</dbReference>
<dbReference type="AlphaFoldDB" id="A0A367L2N0"/>
<evidence type="ECO:0000256" key="5">
    <source>
        <dbReference type="PIRSR" id="PIRSR036492-1"/>
    </source>
</evidence>
<dbReference type="EMBL" id="LKCN02000019">
    <property type="protein sequence ID" value="RCI08472.1"/>
    <property type="molecule type" value="Genomic_DNA"/>
</dbReference>
<dbReference type="InterPro" id="IPR016161">
    <property type="entry name" value="Ald_DH/histidinol_DH"/>
</dbReference>
<dbReference type="GO" id="GO:0004029">
    <property type="term" value="F:aldehyde dehydrogenase (NAD+) activity"/>
    <property type="evidence" value="ECO:0007669"/>
    <property type="project" value="TreeGrafter"/>
</dbReference>
<comment type="similarity">
    <text evidence="1 4">Belongs to the aldehyde dehydrogenase family.</text>
</comment>
<dbReference type="InterPro" id="IPR015590">
    <property type="entry name" value="Aldehyde_DH_dom"/>
</dbReference>
<keyword evidence="2" id="KW-0125">Carotenoid biosynthesis</keyword>
<dbReference type="OrthoDB" id="440325at2759"/>
<comment type="caution">
    <text evidence="7">The sequence shown here is derived from an EMBL/GenBank/DDBJ whole genome shotgun (WGS) entry which is preliminary data.</text>
</comment>
<keyword evidence="8" id="KW-1185">Reference proteome</keyword>
<dbReference type="Pfam" id="PF00171">
    <property type="entry name" value="Aldedh"/>
    <property type="match status" value="1"/>
</dbReference>
<reference evidence="7 8" key="1">
    <citation type="journal article" date="2015" name="BMC Genomics">
        <title>Insights from the genome of Ophiocordyceps polyrhachis-furcata to pathogenicity and host specificity in insect fungi.</title>
        <authorList>
            <person name="Wichadakul D."/>
            <person name="Kobmoo N."/>
            <person name="Ingsriswang S."/>
            <person name="Tangphatsornruang S."/>
            <person name="Chantasingh D."/>
            <person name="Luangsa-ard J.J."/>
            <person name="Eurwilaichitr L."/>
        </authorList>
    </citation>
    <scope>NUCLEOTIDE SEQUENCE [LARGE SCALE GENOMIC DNA]</scope>
    <source>
        <strain evidence="7 8">BCC 54312</strain>
    </source>
</reference>
<sequence length="537" mass="59683">MARAKMDSTASSIPPYAATPVEEIRAGYQRLRSAFRRGRTRDIEYRKRQIRRLYWGLDDLRPALVEALRRDMGKSAHETNMTEIDWVQAEAIDVCNGLDNWARDESVVGLPLMYFAMKPRVQFEPLGSVLIIGPFNFPVMLNMSLVIGAIAAGNTVVLKPSEQSPNCAMVLQRLFQKYLDPDVVLCVNGAIPETQALLDLKFDKVAFTGGRKAGTIIATKAAETLTPVLLELGGRCPAFVNRHADVAIAARRLLWQKCLNAGQVCLSHNYALVHRSLVPRFVDELKLQYNTFMPRGAVASPDYSRIINLSHFRRIKAMMDNTRGKVVMGGSCNEADLFIEPTVVVVDDIDDPLMTDESFGPVWSIVPYDSLDDAIDMANRVDPTPLALYTFGSDEENDQVLANVTSGGASINDGMFHAILQATPFGGIGGSGMGNYRGYYSFRSFSHQRTICRVPNWADKILRVRYMPYSNSWLQRQRRYMLPHPNFDRDGNVVRGVAYWLGIVLALGGGSKKSVALRWGVLALIALGLGLGRRFAP</sequence>
<evidence type="ECO:0000313" key="7">
    <source>
        <dbReference type="EMBL" id="RCI08472.1"/>
    </source>
</evidence>
<dbReference type="GO" id="GO:0016117">
    <property type="term" value="P:carotenoid biosynthetic process"/>
    <property type="evidence" value="ECO:0007669"/>
    <property type="project" value="UniProtKB-KW"/>
</dbReference>
<keyword evidence="3 4" id="KW-0560">Oxidoreductase</keyword>
<dbReference type="STRING" id="1330021.A0A367L2N0"/>
<evidence type="ECO:0000313" key="8">
    <source>
        <dbReference type="Proteomes" id="UP000253664"/>
    </source>
</evidence>
<dbReference type="GO" id="GO:0006081">
    <property type="term" value="P:aldehyde metabolic process"/>
    <property type="evidence" value="ECO:0007669"/>
    <property type="project" value="InterPro"/>
</dbReference>
<evidence type="ECO:0000256" key="2">
    <source>
        <dbReference type="ARBA" id="ARBA00022746"/>
    </source>
</evidence>
<evidence type="ECO:0000256" key="4">
    <source>
        <dbReference type="PIRNR" id="PIRNR036492"/>
    </source>
</evidence>
<feature type="active site" evidence="5">
    <location>
        <position position="231"/>
    </location>
</feature>
<dbReference type="FunFam" id="3.40.605.10:FF:000004">
    <property type="entry name" value="Aldehyde dehydrogenase"/>
    <property type="match status" value="1"/>
</dbReference>
<dbReference type="Gene3D" id="3.40.309.10">
    <property type="entry name" value="Aldehyde Dehydrogenase, Chain A, domain 2"/>
    <property type="match status" value="1"/>
</dbReference>
<dbReference type="InterPro" id="IPR012394">
    <property type="entry name" value="Aldehyde_DH_NAD(P)"/>
</dbReference>
<dbReference type="SUPFAM" id="SSF53720">
    <property type="entry name" value="ALDH-like"/>
    <property type="match status" value="1"/>
</dbReference>